<reference evidence="2 3" key="1">
    <citation type="submission" date="2023-10" db="EMBL/GenBank/DDBJ databases">
        <title>The complete genome sequence of Methanoculleus receptaculi DSM 18860.</title>
        <authorList>
            <person name="Lai S.-J."/>
            <person name="You Y.-T."/>
            <person name="Chen S.-C."/>
        </authorList>
    </citation>
    <scope>NUCLEOTIDE SEQUENCE [LARGE SCALE GENOMIC DNA]</scope>
    <source>
        <strain evidence="2 3">DSM 18860</strain>
    </source>
</reference>
<dbReference type="PRINTS" id="PR00625">
    <property type="entry name" value="JDOMAIN"/>
</dbReference>
<accession>A0AAX4FUG8</accession>
<gene>
    <name evidence="2" type="ORF">R6Y96_07235</name>
</gene>
<keyword evidence="3" id="KW-1185">Reference proteome</keyword>
<protein>
    <submittedName>
        <fullName evidence="2">J domain-containing protein</fullName>
    </submittedName>
</protein>
<dbReference type="PANTHER" id="PTHR45295">
    <property type="entry name" value="CHAPERONE PROTEIN DNAJ C76, CHLOROPLASTIC"/>
    <property type="match status" value="1"/>
</dbReference>
<dbReference type="EMBL" id="CP137642">
    <property type="protein sequence ID" value="WOX57093.1"/>
    <property type="molecule type" value="Genomic_DNA"/>
</dbReference>
<dbReference type="PANTHER" id="PTHR45295:SF3">
    <property type="entry name" value="CHAPERONE DNAJ-DOMAIN SUPERFAMILY PROTEIN"/>
    <property type="match status" value="1"/>
</dbReference>
<dbReference type="Pfam" id="PF00226">
    <property type="entry name" value="DnaJ"/>
    <property type="match status" value="1"/>
</dbReference>
<dbReference type="PROSITE" id="PS50076">
    <property type="entry name" value="DNAJ_2"/>
    <property type="match status" value="1"/>
</dbReference>
<evidence type="ECO:0000313" key="2">
    <source>
        <dbReference type="EMBL" id="WOX57093.1"/>
    </source>
</evidence>
<dbReference type="KEGG" id="mrc:R6Y96_07235"/>
<dbReference type="Gene3D" id="1.10.287.110">
    <property type="entry name" value="DnaJ domain"/>
    <property type="match status" value="1"/>
</dbReference>
<proteinExistence type="predicted"/>
<evidence type="ECO:0000259" key="1">
    <source>
        <dbReference type="PROSITE" id="PS50076"/>
    </source>
</evidence>
<dbReference type="InterPro" id="IPR001623">
    <property type="entry name" value="DnaJ_domain"/>
</dbReference>
<dbReference type="GeneID" id="85732938"/>
<dbReference type="InterPro" id="IPR036869">
    <property type="entry name" value="J_dom_sf"/>
</dbReference>
<sequence length="103" mass="12118">MTTITAGRLREAAELLGIRNQATLNEIRARYSERVKEWHPDVSQNDPAESHEMTIRLKEAYDLLTDYCMNRPVSFRLEDLEKDLEQSPADYWMERFGDDPIWG</sequence>
<evidence type="ECO:0000313" key="3">
    <source>
        <dbReference type="Proteomes" id="UP001305652"/>
    </source>
</evidence>
<dbReference type="Proteomes" id="UP001305652">
    <property type="component" value="Chromosome"/>
</dbReference>
<dbReference type="CDD" id="cd06257">
    <property type="entry name" value="DnaJ"/>
    <property type="match status" value="1"/>
</dbReference>
<name>A0AAX4FUG8_9EURY</name>
<feature type="domain" description="J" evidence="1">
    <location>
        <begin position="11"/>
        <end position="69"/>
    </location>
</feature>
<dbReference type="SMART" id="SM00271">
    <property type="entry name" value="DnaJ"/>
    <property type="match status" value="1"/>
</dbReference>
<dbReference type="RefSeq" id="WP_318620584.1">
    <property type="nucleotide sequence ID" value="NZ_CP137642.1"/>
</dbReference>
<organism evidence="2 3">
    <name type="scientific">Methanoculleus receptaculi</name>
    <dbReference type="NCBI Taxonomy" id="394967"/>
    <lineage>
        <taxon>Archaea</taxon>
        <taxon>Methanobacteriati</taxon>
        <taxon>Methanobacteriota</taxon>
        <taxon>Stenosarchaea group</taxon>
        <taxon>Methanomicrobia</taxon>
        <taxon>Methanomicrobiales</taxon>
        <taxon>Methanomicrobiaceae</taxon>
        <taxon>Methanoculleus</taxon>
    </lineage>
</organism>
<dbReference type="AlphaFoldDB" id="A0AAX4FUG8"/>
<dbReference type="SUPFAM" id="SSF46565">
    <property type="entry name" value="Chaperone J-domain"/>
    <property type="match status" value="1"/>
</dbReference>